<evidence type="ECO:0000259" key="2">
    <source>
        <dbReference type="Pfam" id="PF01345"/>
    </source>
</evidence>
<dbReference type="STRING" id="927664.SAMN05421780_10813"/>
<feature type="domain" description="Secretion system C-terminal sorting" evidence="4">
    <location>
        <begin position="1241"/>
        <end position="1307"/>
    </location>
</feature>
<evidence type="ECO:0000313" key="7">
    <source>
        <dbReference type="Proteomes" id="UP000199514"/>
    </source>
</evidence>
<dbReference type="InterPro" id="IPR027039">
    <property type="entry name" value="Crtac1"/>
</dbReference>
<evidence type="ECO:0000259" key="5">
    <source>
        <dbReference type="Pfam" id="PF24595"/>
    </source>
</evidence>
<dbReference type="InterPro" id="IPR011519">
    <property type="entry name" value="UnbV_ASPIC"/>
</dbReference>
<dbReference type="Pfam" id="PF01345">
    <property type="entry name" value="DUF11"/>
    <property type="match status" value="1"/>
</dbReference>
<protein>
    <submittedName>
        <fullName evidence="6">Conserved repeat domain-containing protein</fullName>
    </submittedName>
</protein>
<dbReference type="Pfam" id="PF18962">
    <property type="entry name" value="Por_Secre_tail"/>
    <property type="match status" value="1"/>
</dbReference>
<dbReference type="InterPro" id="IPR028994">
    <property type="entry name" value="Integrin_alpha_N"/>
</dbReference>
<dbReference type="EMBL" id="FOLE01000008">
    <property type="protein sequence ID" value="SFC66871.1"/>
    <property type="molecule type" value="Genomic_DNA"/>
</dbReference>
<feature type="domain" description="DUF7619" evidence="5">
    <location>
        <begin position="1092"/>
        <end position="1227"/>
    </location>
</feature>
<organism evidence="6 7">
    <name type="scientific">Flexibacter flexilis DSM 6793</name>
    <dbReference type="NCBI Taxonomy" id="927664"/>
    <lineage>
        <taxon>Bacteria</taxon>
        <taxon>Pseudomonadati</taxon>
        <taxon>Bacteroidota</taxon>
        <taxon>Cytophagia</taxon>
        <taxon>Cytophagales</taxon>
        <taxon>Flexibacteraceae</taxon>
        <taxon>Flexibacter</taxon>
    </lineage>
</organism>
<dbReference type="Gene3D" id="2.130.10.130">
    <property type="entry name" value="Integrin alpha, N-terminal"/>
    <property type="match status" value="2"/>
</dbReference>
<evidence type="ECO:0000313" key="6">
    <source>
        <dbReference type="EMBL" id="SFC66871.1"/>
    </source>
</evidence>
<dbReference type="SUPFAM" id="SSF69318">
    <property type="entry name" value="Integrin alpha N-terminal domain"/>
    <property type="match status" value="2"/>
</dbReference>
<dbReference type="Proteomes" id="UP000199514">
    <property type="component" value="Unassembled WGS sequence"/>
</dbReference>
<dbReference type="Pfam" id="PF24595">
    <property type="entry name" value="DUF7619"/>
    <property type="match status" value="1"/>
</dbReference>
<dbReference type="Pfam" id="PF13517">
    <property type="entry name" value="FG-GAP_3"/>
    <property type="match status" value="3"/>
</dbReference>
<evidence type="ECO:0000259" key="4">
    <source>
        <dbReference type="Pfam" id="PF18962"/>
    </source>
</evidence>
<feature type="domain" description="ASPIC/UnbV" evidence="3">
    <location>
        <begin position="801"/>
        <end position="860"/>
    </location>
</feature>
<dbReference type="InterPro" id="IPR026444">
    <property type="entry name" value="Secre_tail"/>
</dbReference>
<reference evidence="6 7" key="1">
    <citation type="submission" date="2016-10" db="EMBL/GenBank/DDBJ databases">
        <authorList>
            <person name="de Groot N.N."/>
        </authorList>
    </citation>
    <scope>NUCLEOTIDE SEQUENCE [LARGE SCALE GENOMIC DNA]</scope>
    <source>
        <strain evidence="6 7">DSM 6793</strain>
    </source>
</reference>
<sequence length="1322" mass="143406">MQSGATYMIEANKNVSVQYGALWGNERDGGGYVPSSNGSASGELFYFAVPYQAAGEQEIRVSSWDSNNQVQLSRYSGGQWIAMSSWTLNQYQPADWVGKQNGNATYATLFRVTCTAGKRVSVMEANWMETGATNTSDMSTMLSAENGTCSGKKYLAYMLPPSTEGNVYDPFTNQLFTGSISHFYLFAGGQSTTVTIKDAKTNGAVLNKTYNIAADRYADAKFTITEWKSIYNGTGTAAGGSERPYVLIESSQNISVLSTNFNDNWMNYFGSSLPQSFKLGAASSSPDAIPGQQVTFTTSLTQDNVTITGTSMEVNVGSGLLPISSVLYNNGQQVQTGTITTTSDGSLITFQDISTITATDNYQMQTTVLVKSTYDNGTVIPNGVILSTETVVSGTVNGEFQQAFVSKGIQNNTANTANLLFSACHQTTVGSTVNDAWNAAWVDYNNDGWEDLCVATKSETQANELYRNNGNGTFTKITNINFVNEKALTTASVWADINNDGRMDVLLVNSSKTRSKLFLNNGNSNFTELKNSGIDTNPEYFHGAAFADFDNDGFVDLVMTNFFQTRFHQLYRNNGNNTFSRVENTPVTQETERSLAPILADYNNDGLVDIFIPNGNNRPNSLFKNVGNFQFQKVNDATLAADAKNSVGAAWGDLNNDGFLDLVVVNASKQTNDLYLNVQGQSFMKVQNSLFAEYNGDNHGVVCADLDNDGWTDIFMTNDNGLSMLYLNDHNGGFTLKPEELIAGSLGKAYGVAYGDYNKDGALDLVVTTHTTGTTGFYCHNPSTNNWIGFKLQGVYSNKAAIGAQVAIKANGVWQYRQLLPVSGFGSQNTTLIHFGLAATSQVDSVRVLWPSGIKQYVTGYSSGTYNAVQEQGGTVVMGKAFNDLNGNGVQNAGENTVGNLGLNIDPTGISLRTDEAGTFQLYTRESSLQFSLNNTSYWSLNQNFATINNTNPNDTLWANVPVQAVTNGYDLAVSFATTAWRRGFENQTVLVVQNLGTTAAGSAQVKLTYPNNVYLKTADANYSVSGKEYTWQIGTLEAGASRTFLITDSVGLGLATGNSVTLTANTSASGLDVNAANNTAQEDITIVGAIDPNDISVSPKGKGSLGYVNPDQVLTYTIRFENSGTYKATYVVLESQLPAGLDFNTFQVVGASHHYTYSLDRDGNLNVSFSHIDLPTVYDNPTAAHGYFKYQIKPKNNLAGDTRLLNQANITFDFEAPIATNIVQNTIRFKGSNAVKSLILYPNPATDEVTLVLDKAHESVTEPQVILQWQVMDLLGRVKMEAYGLSQPEAQVRVANLEKGVYLLKAWDQYGVLYIGQLTKQ</sequence>
<evidence type="ECO:0000256" key="1">
    <source>
        <dbReference type="ARBA" id="ARBA00022729"/>
    </source>
</evidence>
<dbReference type="NCBIfam" id="TIGR04183">
    <property type="entry name" value="Por_Secre_tail"/>
    <property type="match status" value="1"/>
</dbReference>
<dbReference type="PANTHER" id="PTHR16026:SF0">
    <property type="entry name" value="CARTILAGE ACIDIC PROTEIN 1"/>
    <property type="match status" value="1"/>
</dbReference>
<name>A0A1I1L1K7_9BACT</name>
<dbReference type="PANTHER" id="PTHR16026">
    <property type="entry name" value="CARTILAGE ACIDIC PROTEIN 1"/>
    <property type="match status" value="1"/>
</dbReference>
<accession>A0A1I1L1K7</accession>
<keyword evidence="1" id="KW-0732">Signal</keyword>
<dbReference type="InterPro" id="IPR047589">
    <property type="entry name" value="DUF11_rpt"/>
</dbReference>
<evidence type="ECO:0000259" key="3">
    <source>
        <dbReference type="Pfam" id="PF07593"/>
    </source>
</evidence>
<proteinExistence type="predicted"/>
<dbReference type="InterPro" id="IPR001434">
    <property type="entry name" value="OmcB-like_DUF11"/>
</dbReference>
<dbReference type="NCBIfam" id="TIGR01451">
    <property type="entry name" value="B_ant_repeat"/>
    <property type="match status" value="1"/>
</dbReference>
<keyword evidence="7" id="KW-1185">Reference proteome</keyword>
<dbReference type="InterPro" id="IPR013517">
    <property type="entry name" value="FG-GAP"/>
</dbReference>
<dbReference type="InterPro" id="IPR055353">
    <property type="entry name" value="DUF7619"/>
</dbReference>
<feature type="domain" description="DUF11" evidence="2">
    <location>
        <begin position="990"/>
        <end position="1083"/>
    </location>
</feature>
<dbReference type="Pfam" id="PF07593">
    <property type="entry name" value="UnbV_ASPIC"/>
    <property type="match status" value="1"/>
</dbReference>
<gene>
    <name evidence="6" type="ORF">SAMN05421780_10813</name>
</gene>